<accession>A0A6M8FGU7</accession>
<keyword evidence="1" id="KW-0732">Signal</keyword>
<evidence type="ECO:0000313" key="3">
    <source>
        <dbReference type="Proteomes" id="UP000501379"/>
    </source>
</evidence>
<keyword evidence="3" id="KW-1185">Reference proteome</keyword>
<dbReference type="RefSeq" id="WP_173208499.1">
    <property type="nucleotide sequence ID" value="NZ_CP053697.2"/>
</dbReference>
<evidence type="ECO:0000256" key="1">
    <source>
        <dbReference type="SAM" id="SignalP"/>
    </source>
</evidence>
<dbReference type="PROSITE" id="PS51257">
    <property type="entry name" value="PROKAR_LIPOPROTEIN"/>
    <property type="match status" value="1"/>
</dbReference>
<gene>
    <name evidence="2" type="ORF">HNE05_11700</name>
</gene>
<dbReference type="Proteomes" id="UP000501379">
    <property type="component" value="Chromosome"/>
</dbReference>
<dbReference type="EMBL" id="CP053697">
    <property type="protein sequence ID" value="QKE63987.1"/>
    <property type="molecule type" value="Genomic_DNA"/>
</dbReference>
<evidence type="ECO:0008006" key="4">
    <source>
        <dbReference type="Google" id="ProtNLM"/>
    </source>
</evidence>
<name>A0A6M8FGU7_9GAMM</name>
<feature type="signal peptide" evidence="1">
    <location>
        <begin position="1"/>
        <end position="25"/>
    </location>
</feature>
<proteinExistence type="predicted"/>
<sequence>MKTLHYMAAALLSLSLTGCVSFNPAGPISEPTQKASAPRQQAVMVDNVVVSDSSINAEVRKNLSSQFTAQLNKRIERGEYFREVISFPATLGEQDALLKLEFSSLKGKRTPHPGYFPGAILTLTGWIWFNGPIYVDKYDLTGTLSFEDAQGKTLASSQKTLRLNQNTGLWDDDYFNLALGSTQLNQLVEELLQDSLQQLPTTPQGSAQ</sequence>
<evidence type="ECO:0000313" key="2">
    <source>
        <dbReference type="EMBL" id="QKE63987.1"/>
    </source>
</evidence>
<feature type="chain" id="PRO_5026997570" description="Lipoprotein" evidence="1">
    <location>
        <begin position="26"/>
        <end position="208"/>
    </location>
</feature>
<protein>
    <recommendedName>
        <fullName evidence="4">Lipoprotein</fullName>
    </recommendedName>
</protein>
<reference evidence="2" key="1">
    <citation type="submission" date="2020-07" db="EMBL/GenBank/DDBJ databases">
        <title>Nitrate ammonifying Pseudomonas campi sp. nov. isolated from German agricultural grassland.</title>
        <authorList>
            <person name="Timsy T."/>
            <person name="Ulrich A."/>
            <person name="Spanner T."/>
            <person name="Foesel B."/>
            <person name="Kolb S."/>
            <person name="Horn M.A."/>
            <person name="Behrendt U."/>
        </authorList>
    </citation>
    <scope>NUCLEOTIDE SEQUENCE</scope>
    <source>
        <strain evidence="2">S1-A32-2</strain>
    </source>
</reference>
<dbReference type="KEGG" id="pcam:HNE05_11700"/>
<dbReference type="AlphaFoldDB" id="A0A6M8FGU7"/>
<organism evidence="2 3">
    <name type="scientific">Aquipseudomonas campi</name>
    <dbReference type="NCBI Taxonomy" id="2731681"/>
    <lineage>
        <taxon>Bacteria</taxon>
        <taxon>Pseudomonadati</taxon>
        <taxon>Pseudomonadota</taxon>
        <taxon>Gammaproteobacteria</taxon>
        <taxon>Pseudomonadales</taxon>
        <taxon>Pseudomonadaceae</taxon>
        <taxon>Aquipseudomonas</taxon>
    </lineage>
</organism>